<accession>A0ABP8NWY0</accession>
<keyword evidence="4 7" id="KW-0812">Transmembrane</keyword>
<feature type="transmembrane region" description="Helical" evidence="7">
    <location>
        <begin position="370"/>
        <end position="395"/>
    </location>
</feature>
<evidence type="ECO:0000256" key="3">
    <source>
        <dbReference type="ARBA" id="ARBA00022475"/>
    </source>
</evidence>
<evidence type="ECO:0000256" key="6">
    <source>
        <dbReference type="ARBA" id="ARBA00023136"/>
    </source>
</evidence>
<reference evidence="10" key="1">
    <citation type="journal article" date="2019" name="Int. J. Syst. Evol. Microbiol.">
        <title>The Global Catalogue of Microorganisms (GCM) 10K type strain sequencing project: providing services to taxonomists for standard genome sequencing and annotation.</title>
        <authorList>
            <consortium name="The Broad Institute Genomics Platform"/>
            <consortium name="The Broad Institute Genome Sequencing Center for Infectious Disease"/>
            <person name="Wu L."/>
            <person name="Ma J."/>
        </authorList>
    </citation>
    <scope>NUCLEOTIDE SEQUENCE [LARGE SCALE GENOMIC DNA]</scope>
    <source>
        <strain evidence="10">JCM 17759</strain>
    </source>
</reference>
<comment type="caution">
    <text evidence="9">The sequence shown here is derived from an EMBL/GenBank/DDBJ whole genome shotgun (WGS) entry which is preliminary data.</text>
</comment>
<keyword evidence="5 7" id="KW-1133">Transmembrane helix</keyword>
<feature type="domain" description="Type II secretion system protein GspF" evidence="8">
    <location>
        <begin position="69"/>
        <end position="191"/>
    </location>
</feature>
<evidence type="ECO:0000313" key="9">
    <source>
        <dbReference type="EMBL" id="GAA4472873.1"/>
    </source>
</evidence>
<keyword evidence="3" id="KW-1003">Cell membrane</keyword>
<sequence length="402" mass="44146">MKFNYRAKERSGKITLGDIEANSLAEARSQLRQQGLFLLQISADQVKAVRPASFSFSNRIKKNDIVMMLSQITIMSQSGVDLSEALKSVAGQCTNPALQTVMSRVSEDIEGGSTFASALRKHPHVFDEMFVAGIAAGEQSGSITEVLERLTYLLRSDLRMRQTVVSTLMYPLVLCVVTLVVLVVLFFFILPQFAKVFADLEKAPPPFTQLMLNMGEFVRGHFVLLGAVFIGLAFAAYALRNANFVRDAWDYASLNFTFAKKATRSLSTGRTFRLLGTMLSSGVPLVESIRLCRSASSNSLFRSMYERLESEVLRGEGLGPTLLSSPFLPSGAAQMVATAERTGKLGDVLKMVGEYFEDQGERHLRDLVKLLEPVVIVFLGMVVAGVAFSVILPLLDVSSMPQ</sequence>
<evidence type="ECO:0000256" key="1">
    <source>
        <dbReference type="ARBA" id="ARBA00004651"/>
    </source>
</evidence>
<gene>
    <name evidence="9" type="ORF">GCM10023156_70060</name>
</gene>
<dbReference type="EMBL" id="BAABGA010000120">
    <property type="protein sequence ID" value="GAA4472873.1"/>
    <property type="molecule type" value="Genomic_DNA"/>
</dbReference>
<evidence type="ECO:0000256" key="4">
    <source>
        <dbReference type="ARBA" id="ARBA00022692"/>
    </source>
</evidence>
<dbReference type="PRINTS" id="PR00812">
    <property type="entry name" value="BCTERIALGSPF"/>
</dbReference>
<feature type="transmembrane region" description="Helical" evidence="7">
    <location>
        <begin position="220"/>
        <end position="239"/>
    </location>
</feature>
<comment type="similarity">
    <text evidence="2">Belongs to the GSP F family.</text>
</comment>
<evidence type="ECO:0000256" key="2">
    <source>
        <dbReference type="ARBA" id="ARBA00005745"/>
    </source>
</evidence>
<comment type="subcellular location">
    <subcellularLocation>
        <location evidence="1">Cell membrane</location>
        <topology evidence="1">Multi-pass membrane protein</topology>
    </subcellularLocation>
</comment>
<evidence type="ECO:0000259" key="8">
    <source>
        <dbReference type="Pfam" id="PF00482"/>
    </source>
</evidence>
<dbReference type="PANTHER" id="PTHR30012">
    <property type="entry name" value="GENERAL SECRETION PATHWAY PROTEIN"/>
    <property type="match status" value="1"/>
</dbReference>
<dbReference type="InterPro" id="IPR042094">
    <property type="entry name" value="T2SS_GspF_sf"/>
</dbReference>
<dbReference type="InterPro" id="IPR003004">
    <property type="entry name" value="GspF/PilC"/>
</dbReference>
<organism evidence="9 10">
    <name type="scientific">Novipirellula rosea</name>
    <dbReference type="NCBI Taxonomy" id="1031540"/>
    <lineage>
        <taxon>Bacteria</taxon>
        <taxon>Pseudomonadati</taxon>
        <taxon>Planctomycetota</taxon>
        <taxon>Planctomycetia</taxon>
        <taxon>Pirellulales</taxon>
        <taxon>Pirellulaceae</taxon>
        <taxon>Novipirellula</taxon>
    </lineage>
</organism>
<name>A0ABP8NWY0_9BACT</name>
<keyword evidence="6 7" id="KW-0472">Membrane</keyword>
<feature type="transmembrane region" description="Helical" evidence="7">
    <location>
        <begin position="168"/>
        <end position="190"/>
    </location>
</feature>
<evidence type="ECO:0000256" key="5">
    <source>
        <dbReference type="ARBA" id="ARBA00022989"/>
    </source>
</evidence>
<evidence type="ECO:0000256" key="7">
    <source>
        <dbReference type="SAM" id="Phobius"/>
    </source>
</evidence>
<evidence type="ECO:0000313" key="10">
    <source>
        <dbReference type="Proteomes" id="UP001500840"/>
    </source>
</evidence>
<dbReference type="Pfam" id="PF00482">
    <property type="entry name" value="T2SSF"/>
    <property type="match status" value="2"/>
</dbReference>
<dbReference type="PANTHER" id="PTHR30012:SF0">
    <property type="entry name" value="TYPE II SECRETION SYSTEM PROTEIN F-RELATED"/>
    <property type="match status" value="1"/>
</dbReference>
<keyword evidence="10" id="KW-1185">Reference proteome</keyword>
<protein>
    <submittedName>
        <fullName evidence="9">Type II secretion system F family protein</fullName>
    </submittedName>
</protein>
<feature type="domain" description="Type II secretion system protein GspF" evidence="8">
    <location>
        <begin position="272"/>
        <end position="393"/>
    </location>
</feature>
<dbReference type="Gene3D" id="1.20.81.30">
    <property type="entry name" value="Type II secretion system (T2SS), domain F"/>
    <property type="match status" value="2"/>
</dbReference>
<dbReference type="Proteomes" id="UP001500840">
    <property type="component" value="Unassembled WGS sequence"/>
</dbReference>
<dbReference type="InterPro" id="IPR018076">
    <property type="entry name" value="T2SS_GspF_dom"/>
</dbReference>
<proteinExistence type="inferred from homology"/>
<dbReference type="RefSeq" id="WP_345328384.1">
    <property type="nucleotide sequence ID" value="NZ_BAABGA010000120.1"/>
</dbReference>